<name>F9YS75_CAPCC</name>
<dbReference type="eggNOG" id="ENOG502Z7YU">
    <property type="taxonomic scope" value="Bacteria"/>
</dbReference>
<evidence type="ECO:0000313" key="2">
    <source>
        <dbReference type="Proteomes" id="UP000008895"/>
    </source>
</evidence>
<dbReference type="AlphaFoldDB" id="F9YS75"/>
<evidence type="ECO:0008006" key="3">
    <source>
        <dbReference type="Google" id="ProtNLM"/>
    </source>
</evidence>
<dbReference type="InterPro" id="IPR025737">
    <property type="entry name" value="FApF"/>
</dbReference>
<evidence type="ECO:0000313" key="1">
    <source>
        <dbReference type="EMBL" id="AEK22628.1"/>
    </source>
</evidence>
<dbReference type="EMBL" id="CP002113">
    <property type="protein sequence ID" value="AEK22628.1"/>
    <property type="molecule type" value="Genomic_DNA"/>
</dbReference>
<protein>
    <recommendedName>
        <fullName evidence="3">Phenol degradation protein meta</fullName>
    </recommendedName>
</protein>
<dbReference type="Proteomes" id="UP000008895">
    <property type="component" value="Chromosome"/>
</dbReference>
<reference evidence="1 2" key="1">
    <citation type="journal article" date="2011" name="J. Bacteriol.">
        <title>Complete genome sequence of the dog commensal and human pathogen Capnocytophaga canimorsus strain 5.</title>
        <authorList>
            <person name="Manfredi P."/>
            <person name="Pagni M."/>
            <person name="Cornelis G.R."/>
        </authorList>
    </citation>
    <scope>NUCLEOTIDE SEQUENCE [LARGE SCALE GENOMIC DNA]</scope>
    <source>
        <strain evidence="2">5</strain>
    </source>
</reference>
<accession>F9YS75</accession>
<organism evidence="1 2">
    <name type="scientific">Capnocytophaga canimorsus (strain 5)</name>
    <dbReference type="NCBI Taxonomy" id="860228"/>
    <lineage>
        <taxon>Bacteria</taxon>
        <taxon>Pseudomonadati</taxon>
        <taxon>Bacteroidota</taxon>
        <taxon>Flavobacteriia</taxon>
        <taxon>Flavobacteriales</taxon>
        <taxon>Flavobacteriaceae</taxon>
        <taxon>Capnocytophaga</taxon>
    </lineage>
</organism>
<gene>
    <name evidence="1" type="ordered locus">Ccan_05080</name>
</gene>
<keyword evidence="2" id="KW-1185">Reference proteome</keyword>
<dbReference type="STRING" id="860228.Ccan_05080"/>
<dbReference type="Pfam" id="PF13557">
    <property type="entry name" value="Phenol_MetA_deg"/>
    <property type="match status" value="1"/>
</dbReference>
<dbReference type="KEGG" id="ccm:Ccan_05080"/>
<dbReference type="HOGENOM" id="CLU_059721_0_0_10"/>
<sequence length="323" mass="37724">MPKAFFLKRIRKTQFFIYFSQKTMIEQITHKNMRKFLFFIFLIGFCTSIFGQYTDIINSNQPGNSQSAYALGKKVLQFEGGLWVENRKHTHTHTNMFISGLNYTVRYGYFSNKLEFMLQGALIYDYTQQNRFITTTQSHFGFYNHTLGAKYLIYNPYFENKPNLYSWKANHSFNWNNMIPAVAIYAGVNAFPNERYFYSGIAPFSPKVVLALQSHPSPRTALIGNIIANRFTTQYPEWGYVLTLTHNLDNGRFSIFAESEGIQSQWYSDHIIRLGGAYLFTKDIQVNIDLGASWKDTPSRYIALLGFSYRIDKYDKFLPQEKK</sequence>
<proteinExistence type="predicted"/>